<protein>
    <submittedName>
        <fullName evidence="1">Uncharacterized protein</fullName>
    </submittedName>
</protein>
<sequence>MTLTYLEVQPYASYLPPPYAAFVFRLLPHPQCNQTVRTDGLLLTLRGQVLVFLNGTWVDAAVQQGRVLDAGDGWLQKNSSRMAVWSRGQWWW</sequence>
<evidence type="ECO:0000313" key="1">
    <source>
        <dbReference type="EMBL" id="EGO30742.1"/>
    </source>
</evidence>
<name>F8NCZ8_SERL9</name>
<dbReference type="AlphaFoldDB" id="F8NCZ8"/>
<dbReference type="Proteomes" id="UP000008064">
    <property type="component" value="Unassembled WGS sequence"/>
</dbReference>
<dbReference type="KEGG" id="sla:SERLADRAFT_375965"/>
<dbReference type="RefSeq" id="XP_007312626.1">
    <property type="nucleotide sequence ID" value="XM_007312564.1"/>
</dbReference>
<accession>F8NCZ8</accession>
<dbReference type="HOGENOM" id="CLU_2414652_0_0_1"/>
<organism>
    <name type="scientific">Serpula lacrymans var. lacrymans (strain S7.9)</name>
    <name type="common">Dry rot fungus</name>
    <dbReference type="NCBI Taxonomy" id="578457"/>
    <lineage>
        <taxon>Eukaryota</taxon>
        <taxon>Fungi</taxon>
        <taxon>Dikarya</taxon>
        <taxon>Basidiomycota</taxon>
        <taxon>Agaricomycotina</taxon>
        <taxon>Agaricomycetes</taxon>
        <taxon>Agaricomycetidae</taxon>
        <taxon>Boletales</taxon>
        <taxon>Coniophorineae</taxon>
        <taxon>Serpulaceae</taxon>
        <taxon>Serpula</taxon>
    </lineage>
</organism>
<reference evidence="1" key="1">
    <citation type="submission" date="2011-04" db="EMBL/GenBank/DDBJ databases">
        <title>Evolution of plant cell wall degrading machinery underlies the functional diversity of forest fungi.</title>
        <authorList>
            <consortium name="US DOE Joint Genome Institute (JGI-PGF)"/>
            <person name="Eastwood D.C."/>
            <person name="Floudas D."/>
            <person name="Binder M."/>
            <person name="Majcherczyk A."/>
            <person name="Schneider P."/>
            <person name="Aerts A."/>
            <person name="Asiegbu F.O."/>
            <person name="Baker S.E."/>
            <person name="Barry K."/>
            <person name="Bendiksby M."/>
            <person name="Blumentritt M."/>
            <person name="Coutinho P.M."/>
            <person name="Cullen D."/>
            <person name="Cullen D."/>
            <person name="Gathman A."/>
            <person name="Goodell B."/>
            <person name="Henrissat B."/>
            <person name="Ihrmark K."/>
            <person name="Kauserud H."/>
            <person name="Kohler A."/>
            <person name="LaButti K."/>
            <person name="Lapidus A."/>
            <person name="Lavin J.L."/>
            <person name="Lee Y.-H."/>
            <person name="Lindquist E."/>
            <person name="Lilly W."/>
            <person name="Lucas S."/>
            <person name="Morin E."/>
            <person name="Murat C."/>
            <person name="Oguiza J.A."/>
            <person name="Park J."/>
            <person name="Pisabarro A.G."/>
            <person name="Riley R."/>
            <person name="Rosling A."/>
            <person name="Salamov A."/>
            <person name="Schmidt O."/>
            <person name="Schmutz J."/>
            <person name="Skrede I."/>
            <person name="Stenlid J."/>
            <person name="Wiebenga A."/>
            <person name="Xie X."/>
            <person name="Kues U."/>
            <person name="Hibbett D.S."/>
            <person name="Hoffmeister D."/>
            <person name="Hogberg N."/>
            <person name="Martin F."/>
            <person name="Grigoriev I.V."/>
            <person name="Watkinson S.C."/>
        </authorList>
    </citation>
    <scope>NUCLEOTIDE SEQUENCE</scope>
    <source>
        <strain evidence="1">S7.9</strain>
    </source>
</reference>
<proteinExistence type="predicted"/>
<dbReference type="EMBL" id="GL945428">
    <property type="protein sequence ID" value="EGO30742.1"/>
    <property type="molecule type" value="Genomic_DNA"/>
</dbReference>
<gene>
    <name evidence="1" type="ORF">SERLADRAFT_375965</name>
</gene>
<dbReference type="GeneID" id="18810621"/>